<proteinExistence type="predicted"/>
<evidence type="ECO:0000313" key="2">
    <source>
        <dbReference type="Proteomes" id="UP000177798"/>
    </source>
</evidence>
<protein>
    <submittedName>
        <fullName evidence="1">Uncharacterized protein</fullName>
    </submittedName>
</protein>
<organism evidence="1 2">
    <name type="scientific">Sclerotinia sclerotiorum (strain ATCC 18683 / 1980 / Ss-1)</name>
    <name type="common">White mold</name>
    <name type="synonym">Whetzelinia sclerotiorum</name>
    <dbReference type="NCBI Taxonomy" id="665079"/>
    <lineage>
        <taxon>Eukaryota</taxon>
        <taxon>Fungi</taxon>
        <taxon>Dikarya</taxon>
        <taxon>Ascomycota</taxon>
        <taxon>Pezizomycotina</taxon>
        <taxon>Leotiomycetes</taxon>
        <taxon>Helotiales</taxon>
        <taxon>Sclerotiniaceae</taxon>
        <taxon>Sclerotinia</taxon>
    </lineage>
</organism>
<gene>
    <name evidence="1" type="ORF">sscle_15g105780</name>
</gene>
<sequence length="115" mass="12993">MAQRRETKKAPPDDQTVHDERLASILDMTFEQQVDFLGKMHENDLRMSNTKAKPKAQFQIQPDEARLAKLPTEVICQIGIELAHCGYQNIVSLAKLAIESLIMGLTVDIDHFGVF</sequence>
<dbReference type="EMBL" id="CP017828">
    <property type="protein sequence ID" value="APA15808.1"/>
    <property type="molecule type" value="Genomic_DNA"/>
</dbReference>
<accession>A0A1D9QLI7</accession>
<dbReference type="OrthoDB" id="3508764at2759"/>
<dbReference type="VEuPathDB" id="FungiDB:sscle_15g105780"/>
<dbReference type="AlphaFoldDB" id="A0A1D9QLI7"/>
<name>A0A1D9QLI7_SCLS1</name>
<reference evidence="2" key="1">
    <citation type="journal article" date="2017" name="Genome Biol. Evol.">
        <title>The complete genome sequence of the phytopathogenic fungus Sclerotinia sclerotiorum reveals insights into the genome architecture of broad host range pathogens.</title>
        <authorList>
            <person name="Derbyshire M."/>
            <person name="Denton-Giles M."/>
            <person name="Hegedus D."/>
            <person name="Seifbarghy S."/>
            <person name="Rollins J."/>
            <person name="van Kan J."/>
            <person name="Seidl M.F."/>
            <person name="Faino L."/>
            <person name="Mbengue M."/>
            <person name="Navaud O."/>
            <person name="Raffaele S."/>
            <person name="Hammond-Kosack K."/>
            <person name="Heard S."/>
            <person name="Oliver R."/>
        </authorList>
    </citation>
    <scope>NUCLEOTIDE SEQUENCE [LARGE SCALE GENOMIC DNA]</scope>
    <source>
        <strain evidence="2">ATCC 18683 / 1980 / Ss-1</strain>
    </source>
</reference>
<dbReference type="Proteomes" id="UP000177798">
    <property type="component" value="Chromosome 15"/>
</dbReference>
<evidence type="ECO:0000313" key="1">
    <source>
        <dbReference type="EMBL" id="APA15808.1"/>
    </source>
</evidence>